<comment type="caution">
    <text evidence="7">The sequence shown here is derived from an EMBL/GenBank/DDBJ whole genome shotgun (WGS) entry which is preliminary data.</text>
</comment>
<feature type="transmembrane region" description="Helical" evidence="5">
    <location>
        <begin position="12"/>
        <end position="31"/>
    </location>
</feature>
<evidence type="ECO:0000313" key="7">
    <source>
        <dbReference type="EMBL" id="KAJ8026708.1"/>
    </source>
</evidence>
<sequence length="340" mass="37000">MKELREFFYTRRGIFYTIISGIGYGSLGIFAQLTPSVHTLESSTVRGLFLAFLSLIVIFASRSKPICSKNEFLWILASGSLSTGVQITLFMAYSLAPAGDVNAIVYSSPLFSGILARIFLKEPLACYDALLCTVSIAGVFLISKPEFVFGTADDLGETSNSFKGSLWAIGCLILYPIQPVIARKLRQDSTQASILTFTFGILALSTSAILNSFIGGWTIPLDAKEMFFLIGVGISGFVGAHFLNVALETEKAIFATLSVTVLTIFITYVLQFLIFHVYPDVISGTGIILIGGATIVALVVKWREAKETVVQQNNDPDTKKKDATTQTDLTFDNPAVDYQI</sequence>
<feature type="transmembrane region" description="Helical" evidence="5">
    <location>
        <begin position="101"/>
        <end position="120"/>
    </location>
</feature>
<dbReference type="Pfam" id="PF00892">
    <property type="entry name" value="EamA"/>
    <property type="match status" value="1"/>
</dbReference>
<protein>
    <submittedName>
        <fullName evidence="7">Solute carrier family 35 member G1</fullName>
    </submittedName>
</protein>
<evidence type="ECO:0000256" key="1">
    <source>
        <dbReference type="ARBA" id="ARBA00004141"/>
    </source>
</evidence>
<feature type="transmembrane region" description="Helical" evidence="5">
    <location>
        <begin position="72"/>
        <end position="95"/>
    </location>
</feature>
<keyword evidence="8" id="KW-1185">Reference proteome</keyword>
<feature type="domain" description="EamA" evidence="6">
    <location>
        <begin position="12"/>
        <end position="143"/>
    </location>
</feature>
<dbReference type="OrthoDB" id="5968806at2759"/>
<dbReference type="SUPFAM" id="SSF103481">
    <property type="entry name" value="Multidrug resistance efflux transporter EmrE"/>
    <property type="match status" value="1"/>
</dbReference>
<dbReference type="InterPro" id="IPR037185">
    <property type="entry name" value="EmrE-like"/>
</dbReference>
<keyword evidence="3 5" id="KW-1133">Transmembrane helix</keyword>
<evidence type="ECO:0000256" key="5">
    <source>
        <dbReference type="SAM" id="Phobius"/>
    </source>
</evidence>
<keyword evidence="2 5" id="KW-0812">Transmembrane</keyword>
<dbReference type="PANTHER" id="PTHR22911">
    <property type="entry name" value="ACYL-MALONYL CONDENSING ENZYME-RELATED"/>
    <property type="match status" value="1"/>
</dbReference>
<dbReference type="GO" id="GO:0016020">
    <property type="term" value="C:membrane"/>
    <property type="evidence" value="ECO:0007669"/>
    <property type="project" value="UniProtKB-SubCell"/>
</dbReference>
<feature type="transmembrane region" description="Helical" evidence="5">
    <location>
        <begin position="127"/>
        <end position="144"/>
    </location>
</feature>
<dbReference type="AlphaFoldDB" id="A0A9Q0YQC1"/>
<feature type="transmembrane region" description="Helical" evidence="5">
    <location>
        <begin position="254"/>
        <end position="275"/>
    </location>
</feature>
<name>A0A9Q0YQC1_HOLLE</name>
<feature type="transmembrane region" description="Helical" evidence="5">
    <location>
        <begin position="226"/>
        <end position="247"/>
    </location>
</feature>
<evidence type="ECO:0000259" key="6">
    <source>
        <dbReference type="Pfam" id="PF00892"/>
    </source>
</evidence>
<dbReference type="PANTHER" id="PTHR22911:SF6">
    <property type="entry name" value="SOLUTE CARRIER FAMILY 35 MEMBER G1"/>
    <property type="match status" value="1"/>
</dbReference>
<accession>A0A9Q0YQC1</accession>
<evidence type="ECO:0000256" key="2">
    <source>
        <dbReference type="ARBA" id="ARBA00022692"/>
    </source>
</evidence>
<feature type="transmembrane region" description="Helical" evidence="5">
    <location>
        <begin position="164"/>
        <end position="182"/>
    </location>
</feature>
<dbReference type="EMBL" id="JAIZAY010000016">
    <property type="protein sequence ID" value="KAJ8026708.1"/>
    <property type="molecule type" value="Genomic_DNA"/>
</dbReference>
<dbReference type="Proteomes" id="UP001152320">
    <property type="component" value="Chromosome 16"/>
</dbReference>
<evidence type="ECO:0000313" key="8">
    <source>
        <dbReference type="Proteomes" id="UP001152320"/>
    </source>
</evidence>
<organism evidence="7 8">
    <name type="scientific">Holothuria leucospilota</name>
    <name type="common">Black long sea cucumber</name>
    <name type="synonym">Mertensiothuria leucospilota</name>
    <dbReference type="NCBI Taxonomy" id="206669"/>
    <lineage>
        <taxon>Eukaryota</taxon>
        <taxon>Metazoa</taxon>
        <taxon>Echinodermata</taxon>
        <taxon>Eleutherozoa</taxon>
        <taxon>Echinozoa</taxon>
        <taxon>Holothuroidea</taxon>
        <taxon>Aspidochirotacea</taxon>
        <taxon>Aspidochirotida</taxon>
        <taxon>Holothuriidae</taxon>
        <taxon>Holothuria</taxon>
    </lineage>
</organism>
<evidence type="ECO:0000256" key="3">
    <source>
        <dbReference type="ARBA" id="ARBA00022989"/>
    </source>
</evidence>
<feature type="transmembrane region" description="Helical" evidence="5">
    <location>
        <begin position="194"/>
        <end position="214"/>
    </location>
</feature>
<feature type="transmembrane region" description="Helical" evidence="5">
    <location>
        <begin position="281"/>
        <end position="300"/>
    </location>
</feature>
<comment type="subcellular location">
    <subcellularLocation>
        <location evidence="1">Membrane</location>
        <topology evidence="1">Multi-pass membrane protein</topology>
    </subcellularLocation>
</comment>
<proteinExistence type="predicted"/>
<reference evidence="7" key="1">
    <citation type="submission" date="2021-10" db="EMBL/GenBank/DDBJ databases">
        <title>Tropical sea cucumber genome reveals ecological adaptation and Cuvierian tubules defense mechanism.</title>
        <authorList>
            <person name="Chen T."/>
        </authorList>
    </citation>
    <scope>NUCLEOTIDE SEQUENCE</scope>
    <source>
        <strain evidence="7">Nanhai2018</strain>
        <tissue evidence="7">Muscle</tissue>
    </source>
</reference>
<keyword evidence="4 5" id="KW-0472">Membrane</keyword>
<evidence type="ECO:0000256" key="4">
    <source>
        <dbReference type="ARBA" id="ARBA00023136"/>
    </source>
</evidence>
<feature type="transmembrane region" description="Helical" evidence="5">
    <location>
        <begin position="43"/>
        <end position="60"/>
    </location>
</feature>
<dbReference type="InterPro" id="IPR000620">
    <property type="entry name" value="EamA_dom"/>
</dbReference>
<gene>
    <name evidence="7" type="ORF">HOLleu_31620</name>
</gene>